<evidence type="ECO:0000313" key="1">
    <source>
        <dbReference type="EMBL" id="JAD25649.1"/>
    </source>
</evidence>
<proteinExistence type="predicted"/>
<dbReference type="AlphaFoldDB" id="A0A0A8YH12"/>
<reference evidence="1" key="1">
    <citation type="submission" date="2014-09" db="EMBL/GenBank/DDBJ databases">
        <authorList>
            <person name="Magalhaes I.L.F."/>
            <person name="Oliveira U."/>
            <person name="Santos F.R."/>
            <person name="Vidigal T.H.D.A."/>
            <person name="Brescovit A.D."/>
            <person name="Santos A.J."/>
        </authorList>
    </citation>
    <scope>NUCLEOTIDE SEQUENCE</scope>
    <source>
        <tissue evidence="1">Shoot tissue taken approximately 20 cm above the soil surface</tissue>
    </source>
</reference>
<accession>A0A0A8YH12</accession>
<dbReference type="EMBL" id="GBRH01272246">
    <property type="protein sequence ID" value="JAD25649.1"/>
    <property type="molecule type" value="Transcribed_RNA"/>
</dbReference>
<protein>
    <submittedName>
        <fullName evidence="1">Uncharacterized protein</fullName>
    </submittedName>
</protein>
<sequence length="43" mass="4869">MVTAARGSDLTTAWLHRMLTTKDVLRGVTAYFLELHADNNYSQ</sequence>
<name>A0A0A8YH12_ARUDO</name>
<organism evidence="1">
    <name type="scientific">Arundo donax</name>
    <name type="common">Giant reed</name>
    <name type="synonym">Donax arundinaceus</name>
    <dbReference type="NCBI Taxonomy" id="35708"/>
    <lineage>
        <taxon>Eukaryota</taxon>
        <taxon>Viridiplantae</taxon>
        <taxon>Streptophyta</taxon>
        <taxon>Embryophyta</taxon>
        <taxon>Tracheophyta</taxon>
        <taxon>Spermatophyta</taxon>
        <taxon>Magnoliopsida</taxon>
        <taxon>Liliopsida</taxon>
        <taxon>Poales</taxon>
        <taxon>Poaceae</taxon>
        <taxon>PACMAD clade</taxon>
        <taxon>Arundinoideae</taxon>
        <taxon>Arundineae</taxon>
        <taxon>Arundo</taxon>
    </lineage>
</organism>
<reference evidence="1" key="2">
    <citation type="journal article" date="2015" name="Data Brief">
        <title>Shoot transcriptome of the giant reed, Arundo donax.</title>
        <authorList>
            <person name="Barrero R.A."/>
            <person name="Guerrero F.D."/>
            <person name="Moolhuijzen P."/>
            <person name="Goolsby J.A."/>
            <person name="Tidwell J."/>
            <person name="Bellgard S.E."/>
            <person name="Bellgard M.I."/>
        </authorList>
    </citation>
    <scope>NUCLEOTIDE SEQUENCE</scope>
    <source>
        <tissue evidence="1">Shoot tissue taken approximately 20 cm above the soil surface</tissue>
    </source>
</reference>